<comment type="caution">
    <text evidence="3">The sequence shown here is derived from an EMBL/GenBank/DDBJ whole genome shotgun (WGS) entry which is preliminary data.</text>
</comment>
<protein>
    <submittedName>
        <fullName evidence="3">Phospholipase C</fullName>
        <ecNumber evidence="3">3.1.4.3</ecNumber>
    </submittedName>
</protein>
<dbReference type="Proteomes" id="UP000564385">
    <property type="component" value="Unassembled WGS sequence"/>
</dbReference>
<dbReference type="Pfam" id="PF04185">
    <property type="entry name" value="Phosphoesterase"/>
    <property type="match status" value="1"/>
</dbReference>
<evidence type="ECO:0000313" key="3">
    <source>
        <dbReference type="EMBL" id="NYF91721.1"/>
    </source>
</evidence>
<dbReference type="PROSITE" id="PS51257">
    <property type="entry name" value="PROKAR_LIPOPROTEIN"/>
    <property type="match status" value="1"/>
</dbReference>
<dbReference type="InterPro" id="IPR017850">
    <property type="entry name" value="Alkaline_phosphatase_core_sf"/>
</dbReference>
<dbReference type="CDD" id="cd16013">
    <property type="entry name" value="AcpA"/>
    <property type="match status" value="1"/>
</dbReference>
<evidence type="ECO:0000256" key="2">
    <source>
        <dbReference type="SAM" id="SignalP"/>
    </source>
</evidence>
<dbReference type="Gene3D" id="3.40.720.10">
    <property type="entry name" value="Alkaline Phosphatase, subunit A"/>
    <property type="match status" value="2"/>
</dbReference>
<name>A0A852VKM8_9BACT</name>
<sequence length="594" mass="60867">MIRKLLALSLSSTLLLSGCGQGTVSTPPGNGNANTTPPVVITPTTAQAAIKHIVVIYGENISFDHYFGSYPNAANTGGTTFTPATAATVAAAAAAGTTSLPATPTITNNYISNPSLLTANPNLNSANTVSASNSVSANPFRLGPNQAATNDQDHNYGPEQLAFDNGKMDLFPLSVGVASPASLVNSTGAAPITGTTALTMGYYDGNTVTALWNYAQHYGLNDHSFGTTFGPSTPGAINLISGQTNGVINQVGALGSAVIADGQGGLTDINDADPANDVCSSTGEYFSMSGKNIGDLLNAAGISWGFFEGGFNLSITNTSANGVIASGTGCLPGEATGSRATGAVNIPGNPLKADYIPHHQPFQYYASTANPTHIRPASVAAIGTAADTGPSTANHQYDILDFNAALKAGNMPAVTFLKAPGYQDGHAGYSDPLDEQTFLVTEINAIESSSFWGSTAIILAYDDSDGWYDHLTDFVNGSQTTSDAAFCNGAAPTLAGPNSNGLPVQGRCGHGPRLPLLVISPWAKKNYVDQTPTDQASITRFIEDVFLSSARIGGGSFDASAGSLMNMFNFTSNVPPNPNVVLLNPTTGAVTSGN</sequence>
<organism evidence="3 4">
    <name type="scientific">Tunturiibacter lichenicola</name>
    <dbReference type="NCBI Taxonomy" id="2051959"/>
    <lineage>
        <taxon>Bacteria</taxon>
        <taxon>Pseudomonadati</taxon>
        <taxon>Acidobacteriota</taxon>
        <taxon>Terriglobia</taxon>
        <taxon>Terriglobales</taxon>
        <taxon>Acidobacteriaceae</taxon>
        <taxon>Tunturiibacter</taxon>
    </lineage>
</organism>
<feature type="signal peptide" evidence="2">
    <location>
        <begin position="1"/>
        <end position="22"/>
    </location>
</feature>
<dbReference type="GO" id="GO:0034480">
    <property type="term" value="F:phosphatidylcholine phospholipase C activity"/>
    <property type="evidence" value="ECO:0007669"/>
    <property type="project" value="UniProtKB-EC"/>
</dbReference>
<evidence type="ECO:0000313" key="4">
    <source>
        <dbReference type="Proteomes" id="UP000564385"/>
    </source>
</evidence>
<proteinExistence type="predicted"/>
<evidence type="ECO:0000256" key="1">
    <source>
        <dbReference type="ARBA" id="ARBA00022801"/>
    </source>
</evidence>
<dbReference type="PANTHER" id="PTHR31956:SF1">
    <property type="entry name" value="NON-SPECIFIC PHOSPHOLIPASE C1"/>
    <property type="match status" value="1"/>
</dbReference>
<keyword evidence="1 3" id="KW-0378">Hydrolase</keyword>
<dbReference type="InterPro" id="IPR007312">
    <property type="entry name" value="Phosphoesterase"/>
</dbReference>
<accession>A0A852VKM8</accession>
<reference evidence="3 4" key="1">
    <citation type="submission" date="2020-07" db="EMBL/GenBank/DDBJ databases">
        <title>Genomic Encyclopedia of Type Strains, Phase IV (KMG-V): Genome sequencing to study the core and pangenomes of soil and plant-associated prokaryotes.</title>
        <authorList>
            <person name="Whitman W."/>
        </authorList>
    </citation>
    <scope>NUCLEOTIDE SEQUENCE [LARGE SCALE GENOMIC DNA]</scope>
    <source>
        <strain evidence="3 4">M8UP22</strain>
    </source>
</reference>
<dbReference type="EMBL" id="JACCCU010000003">
    <property type="protein sequence ID" value="NYF91721.1"/>
    <property type="molecule type" value="Genomic_DNA"/>
</dbReference>
<keyword evidence="2" id="KW-0732">Signal</keyword>
<gene>
    <name evidence="3" type="ORF">HDF08_003840</name>
</gene>
<dbReference type="PANTHER" id="PTHR31956">
    <property type="entry name" value="NON-SPECIFIC PHOSPHOLIPASE C4-RELATED"/>
    <property type="match status" value="1"/>
</dbReference>
<dbReference type="AlphaFoldDB" id="A0A852VKM8"/>
<dbReference type="EC" id="3.1.4.3" evidence="3"/>
<feature type="chain" id="PRO_5032867928" evidence="2">
    <location>
        <begin position="23"/>
        <end position="594"/>
    </location>
</feature>